<dbReference type="Pfam" id="PF21691">
    <property type="entry name" value="LDL"/>
    <property type="match status" value="1"/>
</dbReference>
<dbReference type="EMBL" id="KZ679257">
    <property type="protein sequence ID" value="PTB45763.1"/>
    <property type="molecule type" value="Genomic_DNA"/>
</dbReference>
<name>A0A2T3ZLU7_TRIA4</name>
<organism evidence="1 2">
    <name type="scientific">Trichoderma asperellum (strain ATCC 204424 / CBS 433.97 / NBRC 101777)</name>
    <dbReference type="NCBI Taxonomy" id="1042311"/>
    <lineage>
        <taxon>Eukaryota</taxon>
        <taxon>Fungi</taxon>
        <taxon>Dikarya</taxon>
        <taxon>Ascomycota</taxon>
        <taxon>Pezizomycotina</taxon>
        <taxon>Sordariomycetes</taxon>
        <taxon>Hypocreomycetidae</taxon>
        <taxon>Hypocreales</taxon>
        <taxon>Hypocreaceae</taxon>
        <taxon>Trichoderma</taxon>
    </lineage>
</organism>
<evidence type="ECO:0000313" key="1">
    <source>
        <dbReference type="EMBL" id="PTB45763.1"/>
    </source>
</evidence>
<reference evidence="1 2" key="1">
    <citation type="submission" date="2016-07" db="EMBL/GenBank/DDBJ databases">
        <title>Multiple horizontal gene transfer events from other fungi enriched the ability of initially mycotrophic Trichoderma (Ascomycota) to feed on dead plant biomass.</title>
        <authorList>
            <consortium name="DOE Joint Genome Institute"/>
            <person name="Aerts A."/>
            <person name="Atanasova L."/>
            <person name="Chenthamara K."/>
            <person name="Zhang J."/>
            <person name="Grujic M."/>
            <person name="Henrissat B."/>
            <person name="Kuo A."/>
            <person name="Salamov A."/>
            <person name="Lipzen A."/>
            <person name="Labutti K."/>
            <person name="Barry K."/>
            <person name="Miao Y."/>
            <person name="Rahimi M.J."/>
            <person name="Shen Q."/>
            <person name="Grigoriev I.V."/>
            <person name="Kubicek C.P."/>
            <person name="Druzhinina I.S."/>
        </authorList>
    </citation>
    <scope>NUCLEOTIDE SEQUENCE [LARGE SCALE GENOMIC DNA]</scope>
    <source>
        <strain evidence="1 2">CBS 433.97</strain>
    </source>
</reference>
<sequence length="164" mass="17422">MISVSVSGAPVRAHSSSSATRQSSRCLSLLFLIPAMQFLLKVSVVLALASSAIAGQCSNHNKGAHKLDCVSKSELSQHGSDYCDTHWDTKSGTWSNFADSSGHTANIGMVGLFSSKAACKSAFAEIVDSCYNGWDGGAWVAYGTLLHINFCKWGSDDKAPKEEL</sequence>
<dbReference type="Proteomes" id="UP000240493">
    <property type="component" value="Unassembled WGS sequence"/>
</dbReference>
<accession>A0A2T3ZLU7</accession>
<protein>
    <submittedName>
        <fullName evidence="1">Uncharacterized protein</fullName>
    </submittedName>
</protein>
<dbReference type="AlphaFoldDB" id="A0A2T3ZLU7"/>
<keyword evidence="2" id="KW-1185">Reference proteome</keyword>
<evidence type="ECO:0000313" key="2">
    <source>
        <dbReference type="Proteomes" id="UP000240493"/>
    </source>
</evidence>
<dbReference type="InterPro" id="IPR048508">
    <property type="entry name" value="LDL"/>
</dbReference>
<proteinExistence type="predicted"/>
<gene>
    <name evidence="1" type="ORF">M441DRAFT_324659</name>
</gene>
<dbReference type="OrthoDB" id="4994258at2759"/>